<dbReference type="SUPFAM" id="SSF50044">
    <property type="entry name" value="SH3-domain"/>
    <property type="match status" value="1"/>
</dbReference>
<comment type="similarity">
    <text evidence="2 12">Belongs to the TRAFAC class myosin-kinesin ATPase superfamily. Myosin family.</text>
</comment>
<dbReference type="PROSITE" id="PS50002">
    <property type="entry name" value="SH3"/>
    <property type="match status" value="1"/>
</dbReference>
<dbReference type="CDD" id="cd13199">
    <property type="entry name" value="FERM_C2_MyoVII"/>
    <property type="match status" value="1"/>
</dbReference>
<dbReference type="SMART" id="SM00295">
    <property type="entry name" value="B41"/>
    <property type="match status" value="2"/>
</dbReference>
<dbReference type="Gene3D" id="1.20.58.530">
    <property type="match status" value="1"/>
</dbReference>
<feature type="domain" description="MyTH4" evidence="16">
    <location>
        <begin position="1679"/>
        <end position="1816"/>
    </location>
</feature>
<feature type="region of interest" description="Actin-binding" evidence="12">
    <location>
        <begin position="609"/>
        <end position="631"/>
    </location>
</feature>
<dbReference type="Gene3D" id="1.20.5.190">
    <property type="match status" value="2"/>
</dbReference>
<dbReference type="STRING" id="1676925.ENSPKIP00000010945"/>
<dbReference type="PANTHER" id="PTHR22692:SF24">
    <property type="entry name" value="MYOSIN VIIB"/>
    <property type="match status" value="1"/>
</dbReference>
<dbReference type="Pfam" id="PF21998">
    <property type="entry name" value="FERM_C1_MyoVII"/>
    <property type="match status" value="1"/>
</dbReference>
<evidence type="ECO:0000256" key="7">
    <source>
        <dbReference type="ARBA" id="ARBA00022840"/>
    </source>
</evidence>
<dbReference type="SUPFAM" id="SSF50729">
    <property type="entry name" value="PH domain-like"/>
    <property type="match status" value="1"/>
</dbReference>
<keyword evidence="9 12" id="KW-0505">Motor protein</keyword>
<dbReference type="CDD" id="cd13198">
    <property type="entry name" value="FERM_C1_MyoVII"/>
    <property type="match status" value="1"/>
</dbReference>
<dbReference type="InterPro" id="IPR011993">
    <property type="entry name" value="PH-like_dom_sf"/>
</dbReference>
<dbReference type="GO" id="GO:0003774">
    <property type="term" value="F:cytoskeletal motor activity"/>
    <property type="evidence" value="ECO:0007669"/>
    <property type="project" value="UniProtKB-UniRule"/>
</dbReference>
<evidence type="ECO:0000256" key="11">
    <source>
        <dbReference type="PROSITE-ProRule" id="PRU00192"/>
    </source>
</evidence>
<dbReference type="Pfam" id="PF00612">
    <property type="entry name" value="IQ"/>
    <property type="match status" value="4"/>
</dbReference>
<keyword evidence="10 12" id="KW-0009">Actin-binding</keyword>
<dbReference type="CDD" id="cd17093">
    <property type="entry name" value="FERM2_F1_Myosin-VII"/>
    <property type="match status" value="1"/>
</dbReference>
<evidence type="ECO:0000256" key="4">
    <source>
        <dbReference type="ARBA" id="ARBA00022490"/>
    </source>
</evidence>
<dbReference type="GO" id="GO:0016459">
    <property type="term" value="C:myosin complex"/>
    <property type="evidence" value="ECO:0007669"/>
    <property type="project" value="UniProtKB-KW"/>
</dbReference>
<feature type="domain" description="FERM" evidence="15">
    <location>
        <begin position="1215"/>
        <end position="1576"/>
    </location>
</feature>
<dbReference type="InterPro" id="IPR057130">
    <property type="entry name" value="Myosin_VII_N"/>
</dbReference>
<dbReference type="GO" id="GO:0005737">
    <property type="term" value="C:cytoplasm"/>
    <property type="evidence" value="ECO:0007669"/>
    <property type="project" value="UniProtKB-SubCell"/>
</dbReference>
<dbReference type="CDD" id="cd01381">
    <property type="entry name" value="MYSc_Myo7"/>
    <property type="match status" value="1"/>
</dbReference>
<dbReference type="Gene3D" id="1.10.10.820">
    <property type="match status" value="1"/>
</dbReference>
<evidence type="ECO:0000256" key="9">
    <source>
        <dbReference type="ARBA" id="ARBA00023175"/>
    </source>
</evidence>
<dbReference type="Gene3D" id="3.10.20.90">
    <property type="entry name" value="Phosphatidylinositol 3-kinase Catalytic Subunit, Chain A, domain 1"/>
    <property type="match status" value="2"/>
</dbReference>
<feature type="domain" description="PID" evidence="13">
    <location>
        <begin position="2049"/>
        <end position="2078"/>
    </location>
</feature>
<dbReference type="Gene3D" id="2.30.30.40">
    <property type="entry name" value="SH3 Domains"/>
    <property type="match status" value="1"/>
</dbReference>
<organism evidence="18 19">
    <name type="scientific">Paramormyrops kingsleyae</name>
    <dbReference type="NCBI Taxonomy" id="1676925"/>
    <lineage>
        <taxon>Eukaryota</taxon>
        <taxon>Metazoa</taxon>
        <taxon>Chordata</taxon>
        <taxon>Craniata</taxon>
        <taxon>Vertebrata</taxon>
        <taxon>Euteleostomi</taxon>
        <taxon>Actinopterygii</taxon>
        <taxon>Neopterygii</taxon>
        <taxon>Teleostei</taxon>
        <taxon>Osteoglossocephala</taxon>
        <taxon>Osteoglossomorpha</taxon>
        <taxon>Osteoglossiformes</taxon>
        <taxon>Mormyridae</taxon>
        <taxon>Paramormyrops</taxon>
    </lineage>
</organism>
<evidence type="ECO:0000256" key="2">
    <source>
        <dbReference type="ARBA" id="ARBA00008314"/>
    </source>
</evidence>
<dbReference type="Proteomes" id="UP000261540">
    <property type="component" value="Unplaced"/>
</dbReference>
<dbReference type="InterPro" id="IPR001452">
    <property type="entry name" value="SH3_domain"/>
</dbReference>
<dbReference type="InterPro" id="IPR019749">
    <property type="entry name" value="Band_41_domain"/>
</dbReference>
<evidence type="ECO:0000259" key="14">
    <source>
        <dbReference type="PROSITE" id="PS50002"/>
    </source>
</evidence>
<dbReference type="Pfam" id="PF00063">
    <property type="entry name" value="Myosin_head"/>
    <property type="match status" value="1"/>
</dbReference>
<keyword evidence="5" id="KW-0677">Repeat</keyword>
<comment type="subcellular location">
    <subcellularLocation>
        <location evidence="1">Cytoplasm</location>
    </subcellularLocation>
</comment>
<dbReference type="Gene3D" id="1.20.80.10">
    <property type="match status" value="2"/>
</dbReference>
<dbReference type="Gene3D" id="6.20.240.20">
    <property type="match status" value="1"/>
</dbReference>
<dbReference type="InterPro" id="IPR000299">
    <property type="entry name" value="FERM_domain"/>
</dbReference>
<reference evidence="18" key="1">
    <citation type="submission" date="2025-08" db="UniProtKB">
        <authorList>
            <consortium name="Ensembl"/>
        </authorList>
    </citation>
    <scope>IDENTIFICATION</scope>
</reference>
<dbReference type="SMART" id="SM00015">
    <property type="entry name" value="IQ"/>
    <property type="match status" value="4"/>
</dbReference>
<dbReference type="PRINTS" id="PR00193">
    <property type="entry name" value="MYOSINHEAVY"/>
</dbReference>
<dbReference type="Ensembl" id="ENSPKIT00000035083.1">
    <property type="protein sequence ID" value="ENSPKIP00000010945.1"/>
    <property type="gene ID" value="ENSPKIG00000025427.1"/>
</dbReference>
<reference evidence="18" key="2">
    <citation type="submission" date="2025-09" db="UniProtKB">
        <authorList>
            <consortium name="Ensembl"/>
        </authorList>
    </citation>
    <scope>IDENTIFICATION</scope>
</reference>
<dbReference type="PROSITE" id="PS51016">
    <property type="entry name" value="MYTH4"/>
    <property type="match status" value="2"/>
</dbReference>
<dbReference type="InterPro" id="IPR036028">
    <property type="entry name" value="SH3-like_dom_sf"/>
</dbReference>
<dbReference type="PROSITE" id="PS51456">
    <property type="entry name" value="MYOSIN_MOTOR"/>
    <property type="match status" value="1"/>
</dbReference>
<evidence type="ECO:0000256" key="1">
    <source>
        <dbReference type="ARBA" id="ARBA00004496"/>
    </source>
</evidence>
<dbReference type="SUPFAM" id="SSF54236">
    <property type="entry name" value="Ubiquitin-like"/>
    <property type="match status" value="2"/>
</dbReference>
<keyword evidence="6 12" id="KW-0547">Nucleotide-binding</keyword>
<dbReference type="Pfam" id="PF24123">
    <property type="entry name" value="Myosin_VII_N"/>
    <property type="match status" value="1"/>
</dbReference>
<dbReference type="GeneTree" id="ENSGT00940000157247"/>
<evidence type="ECO:0000259" key="16">
    <source>
        <dbReference type="PROSITE" id="PS51016"/>
    </source>
</evidence>
<dbReference type="InterPro" id="IPR036106">
    <property type="entry name" value="MYSc_Myo7"/>
</dbReference>
<dbReference type="SMART" id="SM00242">
    <property type="entry name" value="MYSc"/>
    <property type="match status" value="1"/>
</dbReference>
<protein>
    <submittedName>
        <fullName evidence="18">Si:ch73-194h10.2</fullName>
    </submittedName>
</protein>
<dbReference type="InterPro" id="IPR000857">
    <property type="entry name" value="MyTH4_dom"/>
</dbReference>
<proteinExistence type="inferred from homology"/>
<dbReference type="CDD" id="cd23767">
    <property type="entry name" value="IQCD"/>
    <property type="match status" value="2"/>
</dbReference>
<dbReference type="PANTHER" id="PTHR22692">
    <property type="entry name" value="MYOSIN VII, XV"/>
    <property type="match status" value="1"/>
</dbReference>
<dbReference type="SUPFAM" id="SSF52540">
    <property type="entry name" value="P-loop containing nucleoside triphosphate hydrolases"/>
    <property type="match status" value="2"/>
</dbReference>
<dbReference type="Pfam" id="PF00784">
    <property type="entry name" value="MyTH4"/>
    <property type="match status" value="2"/>
</dbReference>
<keyword evidence="3 11" id="KW-0728">SH3 domain</keyword>
<keyword evidence="4" id="KW-0963">Cytoplasm</keyword>
<evidence type="ECO:0000313" key="19">
    <source>
        <dbReference type="Proteomes" id="UP000261540"/>
    </source>
</evidence>
<feature type="domain" description="SH3" evidence="14">
    <location>
        <begin position="1542"/>
        <end position="1608"/>
    </location>
</feature>
<dbReference type="SUPFAM" id="SSF47031">
    <property type="entry name" value="Second domain of FERM"/>
    <property type="match status" value="2"/>
</dbReference>
<evidence type="ECO:0000313" key="18">
    <source>
        <dbReference type="Ensembl" id="ENSPKIP00000010945.1"/>
    </source>
</evidence>
<evidence type="ECO:0000256" key="8">
    <source>
        <dbReference type="ARBA" id="ARBA00023123"/>
    </source>
</evidence>
<dbReference type="InterPro" id="IPR036961">
    <property type="entry name" value="Kinesin_motor_dom_sf"/>
</dbReference>
<dbReference type="CDD" id="cd17092">
    <property type="entry name" value="FERM1_F1_Myosin-VII"/>
    <property type="match status" value="1"/>
</dbReference>
<feature type="binding site" evidence="12">
    <location>
        <begin position="154"/>
        <end position="161"/>
    </location>
    <ligand>
        <name>ATP</name>
        <dbReference type="ChEBI" id="CHEBI:30616"/>
    </ligand>
</feature>
<dbReference type="InterPro" id="IPR038185">
    <property type="entry name" value="MyTH4_dom_sf"/>
</dbReference>
<dbReference type="InterPro" id="IPR001609">
    <property type="entry name" value="Myosin_head_motor_dom-like"/>
</dbReference>
<dbReference type="InterPro" id="IPR019748">
    <property type="entry name" value="FERM_central"/>
</dbReference>
<dbReference type="Gene3D" id="3.40.850.10">
    <property type="entry name" value="Kinesin motor domain"/>
    <property type="match status" value="1"/>
</dbReference>
<dbReference type="SMART" id="SM00139">
    <property type="entry name" value="MyTH4"/>
    <property type="match status" value="2"/>
</dbReference>
<feature type="domain" description="FERM" evidence="15">
    <location>
        <begin position="1822"/>
        <end position="2127"/>
    </location>
</feature>
<dbReference type="GO" id="GO:0005524">
    <property type="term" value="F:ATP binding"/>
    <property type="evidence" value="ECO:0007669"/>
    <property type="project" value="UniProtKB-UniRule"/>
</dbReference>
<name>A0A3B3QZ80_9TELE</name>
<dbReference type="InterPro" id="IPR027417">
    <property type="entry name" value="P-loop_NTPase"/>
</dbReference>
<dbReference type="GO" id="GO:0003779">
    <property type="term" value="F:actin binding"/>
    <property type="evidence" value="ECO:0007669"/>
    <property type="project" value="UniProtKB-KW"/>
</dbReference>
<evidence type="ECO:0000259" key="15">
    <source>
        <dbReference type="PROSITE" id="PS50057"/>
    </source>
</evidence>
<dbReference type="PROSITE" id="PS50096">
    <property type="entry name" value="IQ"/>
    <property type="match status" value="3"/>
</dbReference>
<keyword evidence="8 12" id="KW-0518">Myosin</keyword>
<dbReference type="PROSITE" id="PS01179">
    <property type="entry name" value="PID"/>
    <property type="match status" value="1"/>
</dbReference>
<dbReference type="InterPro" id="IPR041793">
    <property type="entry name" value="MyoVII_FERM_C1"/>
</dbReference>
<evidence type="ECO:0000259" key="17">
    <source>
        <dbReference type="PROSITE" id="PS51456"/>
    </source>
</evidence>
<dbReference type="FunFam" id="1.10.10.820:FF:000001">
    <property type="entry name" value="Myosin heavy chain"/>
    <property type="match status" value="1"/>
</dbReference>
<dbReference type="InterPro" id="IPR029071">
    <property type="entry name" value="Ubiquitin-like_domsf"/>
</dbReference>
<evidence type="ECO:0000256" key="12">
    <source>
        <dbReference type="PROSITE-ProRule" id="PRU00782"/>
    </source>
</evidence>
<dbReference type="Pfam" id="PF21989">
    <property type="entry name" value="RA_2"/>
    <property type="match status" value="2"/>
</dbReference>
<evidence type="ECO:0000259" key="13">
    <source>
        <dbReference type="PROSITE" id="PS01179"/>
    </source>
</evidence>
<dbReference type="GO" id="GO:0120025">
    <property type="term" value="C:plasma membrane bounded cell projection"/>
    <property type="evidence" value="ECO:0007669"/>
    <property type="project" value="UniProtKB-ARBA"/>
</dbReference>
<dbReference type="InterPro" id="IPR006020">
    <property type="entry name" value="PTB/PI_dom"/>
</dbReference>
<keyword evidence="19" id="KW-1185">Reference proteome</keyword>
<dbReference type="PROSITE" id="PS50057">
    <property type="entry name" value="FERM_3"/>
    <property type="match status" value="2"/>
</dbReference>
<evidence type="ECO:0000256" key="3">
    <source>
        <dbReference type="ARBA" id="ARBA00022443"/>
    </source>
</evidence>
<dbReference type="CDD" id="cd14473">
    <property type="entry name" value="FERM_B-lobe"/>
    <property type="match status" value="2"/>
</dbReference>
<sequence>MVVLRQGDYVWVDSGIGVPIGAEVKLKDTGQLSLIDDEGKELQLIKENEDIIRPMHPTSVTGVDDMIRLGDFNDAGLLRNLLIRHREGIIYTYSGSILVAVNPYQLLPIYTAEQVELYTDRRLGELPPHVFAIADNCFFNMRRNHKNQCCVISGESGAGKTETTKLMLQFLAAVSGQHSWIEQQILEANPILEAFGNAKTVRNDNSSRFGKYIDISFTKSGAIDGARVEQYLLEKSRVCRQAPEERNYHIFYCMLMGMPAEQKKILQLGNSSEYKYLTMGNCTSCEGRDDIKEYANFSSAMRILMFTENNSWEISKLLAAILHLGNVDFEATILNNLESCDILNSSHFNMAAKLLEVDMKALDCSLTKRSVITNRENVSKPLSSAQAIDGRNAFVKAIYGRLFVWIVEKINSVIYKPPPMDSKVIYQSIGLLDIFGFENFSTNSFEQLCINFANEQLQQFFVKHIFKLEQEDYARENIIWKHIDFSDNQNTLDVLAIKSLNILALIDEESHFPKGTDTTLLNKMNQVHGKSNIYIPPKNNHDMQFGIQHFAGVVHYNSTGLLEKNRDALSLDILLLLDTSSNKLLKQIFQATDNKKRIPTLCNQFRQSLESLMKTLTACQPFFIRCIKPNDFKKPMLFNRELCMRQLRYSGMMETIRIRKAGYPIRHTFVEFLDRYRVLLRTAKCDPKTVRKKCCQSICLSILGDKDDWQIGKRKIFLKDFHDTVLELERDKAMHEKAITIQRVLRAYKHRKRFVKQRKAAIVLQKHWRGYNGRRLYRKLGFARLQATVRSRKLHLLHKQKQAASITLQKHVRGYLARKHWKCKQEAVKVLQAHTRGMLARKSGSPEPGLLIEKMVSIALRDQLIKSMIFLVLKSRAERVSQAFLSAQERRAEELAAIERQKWLEGVLRQKKEASKAESLTDQEMVDNIFGFLPNVVGGQEGQAPVGFEDLESRRAVLEEVDLDDAPMIKDLPEEDYDDLAEYSFSKFASMYFQGSSTSSYVRQRLRQPLLFHDNESDITASLTVWWIILRFMGDLPEPKLKSALPVSRLSVKQNVIPRETRRLSSLVGLDQVVLNWSEARPEVLKLIIVPDESTQNSLFYDKRTKNISYLIFRNNWLKCSAHVKDEIYCQICKQLTDNGNRNSYFRGWILLSICLGIFPPTECFIKYLQNFIRNGPVGYGQYCADRLRRTMANGLRGEPPSWLELQATKTMKPMAISVTLMDGRTVSLAVDSASTSKEICRTLAQKVKLKDTFGFSLYVALYDKVWSLGSGKEHVMDAISQCEQEVRRQGSQEQHAPWRLYFRKEIFTPWHDSNEDPVSTDLIYRQIIRGLKFGEYQCDKENELVQLGATHFYVQYGSSSSQDSAKNVVQDCINKSLLAAKSEEKWLQIISSAHHEGPYINSQMNPAVAKAEVVDYARFKWPVFFSRFFEVIKSSGPALPKNKFIIAINWTGILFLDEKERKLLQLSYPEVTGGQCRMLGMGKKCKLFYQSIMFYFIFFRNGNEFGQSVFLSTLKGDFTLNAVMAVDIAELLYMFLGGLKERSLYAVTLQESTKQDDSTFLNYKKGDLILIIKDEEYSSNHGWIKGKNERTGQTGAVSTDAVLVLPTLKKPTNEVLLNLSPDQRKTIIQTAQKDVGTVERAALYSLKDYAFQYFRQPNKDVNQHVLSKGAAPERLWVNSREPIKQPLLKRLAGSPELSHQAYYPTKQTQNPLELTDQIFGPATKNEALRDEIYCQIMKQMTSNINRFSLERGWQLLWLCCGLFPPSQPLLKHAQRFIESRHREALAQDCLQRVQAALRMEPRKLPPHQVEIDAIQQNSTQIFHKVHFPNDTEEIFEVGSSTRIRDLIQSIAAQLNLLSADGFSIFLKTPDKVLSLNEVDYFFDSLRQITDWSKNSMRTKDGGAINVTYTVFFMRKLWFNVSPGRDLEADLIFHYPQELPKYLRGYHKCTKEDMINMASLLFRAKVNNDISQCATIPKVLKELVPCDQLKAMSSEEWRKSIVASYNKQVGMTVEDAKVAFLKIICRWQTFGCAFFEVKQTSEPSFPDIVQIAISKQGVTIIHPKTKDILATHPFTRIANWCSGSTYFHMTIGNLVKGNKILCETSLVSQEMKLYYTYLMWKSRDSRK</sequence>
<dbReference type="InterPro" id="IPR051567">
    <property type="entry name" value="Unconventional_Myosin_ATPase"/>
</dbReference>
<evidence type="ECO:0000256" key="5">
    <source>
        <dbReference type="ARBA" id="ARBA00022737"/>
    </source>
</evidence>
<feature type="domain" description="Myosin motor" evidence="17">
    <location>
        <begin position="61"/>
        <end position="731"/>
    </location>
</feature>
<evidence type="ECO:0000256" key="6">
    <source>
        <dbReference type="ARBA" id="ARBA00022741"/>
    </source>
</evidence>
<feature type="domain" description="MyTH4" evidence="16">
    <location>
        <begin position="1001"/>
        <end position="1210"/>
    </location>
</feature>
<evidence type="ECO:0000256" key="10">
    <source>
        <dbReference type="ARBA" id="ARBA00023203"/>
    </source>
</evidence>
<dbReference type="Pfam" id="PF00373">
    <property type="entry name" value="FERM_M"/>
    <property type="match status" value="2"/>
</dbReference>
<dbReference type="InterPro" id="IPR014352">
    <property type="entry name" value="FERM/acyl-CoA-bd_prot_sf"/>
</dbReference>
<dbReference type="InterPro" id="IPR041794">
    <property type="entry name" value="MyoVII_FERM_C2"/>
</dbReference>
<dbReference type="InterPro" id="IPR000048">
    <property type="entry name" value="IQ_motif_EF-hand-BS"/>
</dbReference>
<dbReference type="Gene3D" id="2.30.29.30">
    <property type="entry name" value="Pleckstrin-homology domain (PH domain)/Phosphotyrosine-binding domain (PTB)"/>
    <property type="match status" value="2"/>
</dbReference>
<dbReference type="Gene3D" id="1.25.40.530">
    <property type="entry name" value="MyTH4 domain"/>
    <property type="match status" value="2"/>
</dbReference>
<dbReference type="Gene3D" id="1.20.120.720">
    <property type="entry name" value="Myosin VI head, motor domain, U50 subdomain"/>
    <property type="match status" value="1"/>
</dbReference>
<keyword evidence="7 12" id="KW-0067">ATP-binding</keyword>
<accession>A0A3B3QZ80</accession>
<dbReference type="InterPro" id="IPR035963">
    <property type="entry name" value="FERM_2"/>
</dbReference>